<protein>
    <submittedName>
        <fullName evidence="4">Phage major capsid protein</fullName>
    </submittedName>
</protein>
<dbReference type="InterPro" id="IPR024455">
    <property type="entry name" value="Phage_capsid"/>
</dbReference>
<dbReference type="EMBL" id="JBDPGJ010000001">
    <property type="protein sequence ID" value="MEX0404046.1"/>
    <property type="molecule type" value="Genomic_DNA"/>
</dbReference>
<keyword evidence="5" id="KW-1185">Reference proteome</keyword>
<organism evidence="4 5">
    <name type="scientific">Aquibium pacificus</name>
    <dbReference type="NCBI Taxonomy" id="3153579"/>
    <lineage>
        <taxon>Bacteria</taxon>
        <taxon>Pseudomonadati</taxon>
        <taxon>Pseudomonadota</taxon>
        <taxon>Alphaproteobacteria</taxon>
        <taxon>Hyphomicrobiales</taxon>
        <taxon>Phyllobacteriaceae</taxon>
        <taxon>Aquibium</taxon>
    </lineage>
</organism>
<dbReference type="NCBIfam" id="TIGR01554">
    <property type="entry name" value="major_cap_HK97"/>
    <property type="match status" value="1"/>
</dbReference>
<evidence type="ECO:0000313" key="5">
    <source>
        <dbReference type="Proteomes" id="UP001556692"/>
    </source>
</evidence>
<dbReference type="InterPro" id="IPR054612">
    <property type="entry name" value="Phage_capsid-like_C"/>
</dbReference>
<name>A0ABV3SBW3_9HYPH</name>
<dbReference type="Proteomes" id="UP001556692">
    <property type="component" value="Unassembled WGS sequence"/>
</dbReference>
<evidence type="ECO:0000313" key="4">
    <source>
        <dbReference type="EMBL" id="MEX0404046.1"/>
    </source>
</evidence>
<feature type="domain" description="Phage capsid-like C-terminal" evidence="3">
    <location>
        <begin position="114"/>
        <end position="389"/>
    </location>
</feature>
<dbReference type="Gene3D" id="3.30.2400.10">
    <property type="entry name" value="Major capsid protein gp5"/>
    <property type="match status" value="1"/>
</dbReference>
<feature type="region of interest" description="Disordered" evidence="2">
    <location>
        <begin position="64"/>
        <end position="84"/>
    </location>
</feature>
<dbReference type="Gene3D" id="3.30.2320.10">
    <property type="entry name" value="hypothetical protein PF0899 domain"/>
    <property type="match status" value="1"/>
</dbReference>
<dbReference type="RefSeq" id="WP_367951954.1">
    <property type="nucleotide sequence ID" value="NZ_JBDPGJ010000001.1"/>
</dbReference>
<proteinExistence type="predicted"/>
<comment type="subcellular location">
    <subcellularLocation>
        <location evidence="1">Virion</location>
    </subcellularLocation>
</comment>
<sequence>MTRHVKKIETRSALPIETREDDPLAEATAAVEELRSAAEQHRTQLDERLATELRTVTDRIAGIETRLNRPGTQQQEQRNEPAAETRAFGTYLRMGDRAPADELRTLTVSSDPQGGYLAPAELSSEFIRELVEFSPIRSLATVRSTSAPSVSYPRRTGITNAKWKGETQSQEGSEPGFGQVEVPIREVNTFVDISNQLLADSGGAAEAEVRLALAEDFGQKEGLAFVKGTGTLQPEGIMAHAGVGYTFSGNASTLGTNPADLLISHMYALPAAYRARGTWLMNGSTLAAIRKLKDGTTGVYLWQPSYAAGQPETILGRPVIEVPDMDDIGAGAEPILFGDIATAYRIVDRVALSILVNPYLRATDGITRIHATRRVGAAVVQAAAIRKVRCATS</sequence>
<feature type="region of interest" description="Disordered" evidence="2">
    <location>
        <begin position="1"/>
        <end position="23"/>
    </location>
</feature>
<evidence type="ECO:0000259" key="3">
    <source>
        <dbReference type="Pfam" id="PF05065"/>
    </source>
</evidence>
<reference evidence="4 5" key="1">
    <citation type="submission" date="2024-05" db="EMBL/GenBank/DDBJ databases">
        <authorList>
            <person name="Jiang F."/>
        </authorList>
    </citation>
    <scope>NUCLEOTIDE SEQUENCE [LARGE SCALE GENOMIC DNA]</scope>
    <source>
        <strain evidence="4 5">LZ166</strain>
    </source>
</reference>
<dbReference type="SUPFAM" id="SSF56563">
    <property type="entry name" value="Major capsid protein gp5"/>
    <property type="match status" value="1"/>
</dbReference>
<dbReference type="Pfam" id="PF05065">
    <property type="entry name" value="Phage_capsid"/>
    <property type="match status" value="1"/>
</dbReference>
<accession>A0ABV3SBW3</accession>
<comment type="caution">
    <text evidence="4">The sequence shown here is derived from an EMBL/GenBank/DDBJ whole genome shotgun (WGS) entry which is preliminary data.</text>
</comment>
<gene>
    <name evidence="4" type="ORF">ABGN05_00040</name>
</gene>
<evidence type="ECO:0000256" key="1">
    <source>
        <dbReference type="ARBA" id="ARBA00004328"/>
    </source>
</evidence>
<evidence type="ECO:0000256" key="2">
    <source>
        <dbReference type="SAM" id="MobiDB-lite"/>
    </source>
</evidence>